<dbReference type="AlphaFoldDB" id="A0A3B0T8X9"/>
<evidence type="ECO:0000313" key="2">
    <source>
        <dbReference type="EMBL" id="VAW15161.1"/>
    </source>
</evidence>
<proteinExistence type="predicted"/>
<sequence length="153" mass="17826">MNYWDKRVVREQLDKRFTILRNFAGLAMPKQGWIKTIREALGLSSSQLGKKVGIDQSRISRLENAEKEGNLKLSSLQKIANGLNMKFVYGFVPKDTLETMVRDQAKRIALKRFEMLDNTMRLEKQALSDEDKKKALDDMIEKILIEQSKDFWD</sequence>
<dbReference type="InterPro" id="IPR010982">
    <property type="entry name" value="Lambda_DNA-bd_dom_sf"/>
</dbReference>
<reference evidence="2" key="1">
    <citation type="submission" date="2018-06" db="EMBL/GenBank/DDBJ databases">
        <authorList>
            <person name="Zhirakovskaya E."/>
        </authorList>
    </citation>
    <scope>NUCLEOTIDE SEQUENCE</scope>
</reference>
<protein>
    <recommendedName>
        <fullName evidence="1">HTH cro/C1-type domain-containing protein</fullName>
    </recommendedName>
</protein>
<evidence type="ECO:0000259" key="1">
    <source>
        <dbReference type="PROSITE" id="PS50943"/>
    </source>
</evidence>
<accession>A0A3B0T8X9</accession>
<name>A0A3B0T8X9_9ZZZZ</name>
<feature type="domain" description="HTH cro/C1-type" evidence="1">
    <location>
        <begin position="34"/>
        <end position="91"/>
    </location>
</feature>
<dbReference type="Pfam" id="PF01381">
    <property type="entry name" value="HTH_3"/>
    <property type="match status" value="1"/>
</dbReference>
<dbReference type="PROSITE" id="PS50943">
    <property type="entry name" value="HTH_CROC1"/>
    <property type="match status" value="1"/>
</dbReference>
<dbReference type="GO" id="GO:0003677">
    <property type="term" value="F:DNA binding"/>
    <property type="evidence" value="ECO:0007669"/>
    <property type="project" value="InterPro"/>
</dbReference>
<dbReference type="InterPro" id="IPR013435">
    <property type="entry name" value="Mobile_mystery_prot_A"/>
</dbReference>
<dbReference type="SMART" id="SM00530">
    <property type="entry name" value="HTH_XRE"/>
    <property type="match status" value="1"/>
</dbReference>
<gene>
    <name evidence="2" type="ORF">MNBD_BACTEROID05-80</name>
</gene>
<dbReference type="EMBL" id="UOEN01000256">
    <property type="protein sequence ID" value="VAW15161.1"/>
    <property type="molecule type" value="Genomic_DNA"/>
</dbReference>
<dbReference type="InterPro" id="IPR001387">
    <property type="entry name" value="Cro/C1-type_HTH"/>
</dbReference>
<organism evidence="2">
    <name type="scientific">hydrothermal vent metagenome</name>
    <dbReference type="NCBI Taxonomy" id="652676"/>
    <lineage>
        <taxon>unclassified sequences</taxon>
        <taxon>metagenomes</taxon>
        <taxon>ecological metagenomes</taxon>
    </lineage>
</organism>
<dbReference type="Gene3D" id="1.10.260.40">
    <property type="entry name" value="lambda repressor-like DNA-binding domains"/>
    <property type="match status" value="1"/>
</dbReference>
<dbReference type="CDD" id="cd00093">
    <property type="entry name" value="HTH_XRE"/>
    <property type="match status" value="1"/>
</dbReference>
<dbReference type="NCBIfam" id="TIGR02612">
    <property type="entry name" value="mob_myst_A"/>
    <property type="match status" value="1"/>
</dbReference>
<dbReference type="SUPFAM" id="SSF47413">
    <property type="entry name" value="lambda repressor-like DNA-binding domains"/>
    <property type="match status" value="1"/>
</dbReference>